<reference evidence="2" key="2">
    <citation type="submission" date="2018-03" db="EMBL/GenBank/DDBJ databases">
        <title>The Triticum urartu genome reveals the dynamic nature of wheat genome evolution.</title>
        <authorList>
            <person name="Ling H."/>
            <person name="Ma B."/>
            <person name="Shi X."/>
            <person name="Liu H."/>
            <person name="Dong L."/>
            <person name="Sun H."/>
            <person name="Cao Y."/>
            <person name="Gao Q."/>
            <person name="Zheng S."/>
            <person name="Li Y."/>
            <person name="Yu Y."/>
            <person name="Du H."/>
            <person name="Qi M."/>
            <person name="Li Y."/>
            <person name="Yu H."/>
            <person name="Cui Y."/>
            <person name="Wang N."/>
            <person name="Chen C."/>
            <person name="Wu H."/>
            <person name="Zhao Y."/>
            <person name="Zhang J."/>
            <person name="Li Y."/>
            <person name="Zhou W."/>
            <person name="Zhang B."/>
            <person name="Hu W."/>
            <person name="Eijk M."/>
            <person name="Tang J."/>
            <person name="Witsenboer H."/>
            <person name="Zhao S."/>
            <person name="Li Z."/>
            <person name="Zhang A."/>
            <person name="Wang D."/>
            <person name="Liang C."/>
        </authorList>
    </citation>
    <scope>NUCLEOTIDE SEQUENCE [LARGE SCALE GENOMIC DNA]</scope>
    <source>
        <strain evidence="2">cv. G1812</strain>
    </source>
</reference>
<dbReference type="AlphaFoldDB" id="A0A8R7PEE7"/>
<feature type="region of interest" description="Disordered" evidence="1">
    <location>
        <begin position="68"/>
        <end position="114"/>
    </location>
</feature>
<keyword evidence="3" id="KW-1185">Reference proteome</keyword>
<dbReference type="Proteomes" id="UP000015106">
    <property type="component" value="Chromosome 2"/>
</dbReference>
<protein>
    <submittedName>
        <fullName evidence="2">Uncharacterized protein</fullName>
    </submittedName>
</protein>
<evidence type="ECO:0000313" key="3">
    <source>
        <dbReference type="Proteomes" id="UP000015106"/>
    </source>
</evidence>
<dbReference type="EnsemblPlants" id="TuG1812G0200002654.01.T01">
    <property type="protein sequence ID" value="TuG1812G0200002654.01.T01"/>
    <property type="gene ID" value="TuG1812G0200002654.01"/>
</dbReference>
<evidence type="ECO:0000313" key="2">
    <source>
        <dbReference type="EnsemblPlants" id="TuG1812G0200002654.01.T01"/>
    </source>
</evidence>
<proteinExistence type="predicted"/>
<sequence length="114" mass="12613">MEDDGHPDPYLDLPPEIAEERRRAARLADERRRQHRETALCLLSPPAPVAMDGDAPLVSFLDLHPELAEERRRPEPSSSHKTEVQVHASEVSSNEGSVTVDLSESTAQALNDVP</sequence>
<accession>A0A8R7PEE7</accession>
<reference evidence="2" key="3">
    <citation type="submission" date="2022-06" db="UniProtKB">
        <authorList>
            <consortium name="EnsemblPlants"/>
        </authorList>
    </citation>
    <scope>IDENTIFICATION</scope>
</reference>
<feature type="compositionally biased region" description="Basic and acidic residues" evidence="1">
    <location>
        <begin position="68"/>
        <end position="84"/>
    </location>
</feature>
<dbReference type="Gramene" id="TuG1812G0200002654.01.T01">
    <property type="protein sequence ID" value="TuG1812G0200002654.01.T01"/>
    <property type="gene ID" value="TuG1812G0200002654.01"/>
</dbReference>
<evidence type="ECO:0000256" key="1">
    <source>
        <dbReference type="SAM" id="MobiDB-lite"/>
    </source>
</evidence>
<organism evidence="2 3">
    <name type="scientific">Triticum urartu</name>
    <name type="common">Red wild einkorn</name>
    <name type="synonym">Crithodium urartu</name>
    <dbReference type="NCBI Taxonomy" id="4572"/>
    <lineage>
        <taxon>Eukaryota</taxon>
        <taxon>Viridiplantae</taxon>
        <taxon>Streptophyta</taxon>
        <taxon>Embryophyta</taxon>
        <taxon>Tracheophyta</taxon>
        <taxon>Spermatophyta</taxon>
        <taxon>Magnoliopsida</taxon>
        <taxon>Liliopsida</taxon>
        <taxon>Poales</taxon>
        <taxon>Poaceae</taxon>
        <taxon>BOP clade</taxon>
        <taxon>Pooideae</taxon>
        <taxon>Triticodae</taxon>
        <taxon>Triticeae</taxon>
        <taxon>Triticinae</taxon>
        <taxon>Triticum</taxon>
    </lineage>
</organism>
<reference evidence="3" key="1">
    <citation type="journal article" date="2013" name="Nature">
        <title>Draft genome of the wheat A-genome progenitor Triticum urartu.</title>
        <authorList>
            <person name="Ling H.Q."/>
            <person name="Zhao S."/>
            <person name="Liu D."/>
            <person name="Wang J."/>
            <person name="Sun H."/>
            <person name="Zhang C."/>
            <person name="Fan H."/>
            <person name="Li D."/>
            <person name="Dong L."/>
            <person name="Tao Y."/>
            <person name="Gao C."/>
            <person name="Wu H."/>
            <person name="Li Y."/>
            <person name="Cui Y."/>
            <person name="Guo X."/>
            <person name="Zheng S."/>
            <person name="Wang B."/>
            <person name="Yu K."/>
            <person name="Liang Q."/>
            <person name="Yang W."/>
            <person name="Lou X."/>
            <person name="Chen J."/>
            <person name="Feng M."/>
            <person name="Jian J."/>
            <person name="Zhang X."/>
            <person name="Luo G."/>
            <person name="Jiang Y."/>
            <person name="Liu J."/>
            <person name="Wang Z."/>
            <person name="Sha Y."/>
            <person name="Zhang B."/>
            <person name="Wu H."/>
            <person name="Tang D."/>
            <person name="Shen Q."/>
            <person name="Xue P."/>
            <person name="Zou S."/>
            <person name="Wang X."/>
            <person name="Liu X."/>
            <person name="Wang F."/>
            <person name="Yang Y."/>
            <person name="An X."/>
            <person name="Dong Z."/>
            <person name="Zhang K."/>
            <person name="Zhang X."/>
            <person name="Luo M.C."/>
            <person name="Dvorak J."/>
            <person name="Tong Y."/>
            <person name="Wang J."/>
            <person name="Yang H."/>
            <person name="Li Z."/>
            <person name="Wang D."/>
            <person name="Zhang A."/>
            <person name="Wang J."/>
        </authorList>
    </citation>
    <scope>NUCLEOTIDE SEQUENCE</scope>
    <source>
        <strain evidence="3">cv. G1812</strain>
    </source>
</reference>
<name>A0A8R7PEE7_TRIUA</name>
<feature type="compositionally biased region" description="Polar residues" evidence="1">
    <location>
        <begin position="90"/>
        <end position="114"/>
    </location>
</feature>